<feature type="region of interest" description="Disordered" evidence="1">
    <location>
        <begin position="301"/>
        <end position="320"/>
    </location>
</feature>
<evidence type="ECO:0000313" key="2">
    <source>
        <dbReference type="EMBL" id="GAA4406591.1"/>
    </source>
</evidence>
<evidence type="ECO:0008006" key="4">
    <source>
        <dbReference type="Google" id="ProtNLM"/>
    </source>
</evidence>
<organism evidence="2 3">
    <name type="scientific">Fodinibacter luteus</name>
    <dbReference type="NCBI Taxonomy" id="552064"/>
    <lineage>
        <taxon>Bacteria</taxon>
        <taxon>Bacillati</taxon>
        <taxon>Actinomycetota</taxon>
        <taxon>Actinomycetes</taxon>
        <taxon>Micrococcales</taxon>
        <taxon>Intrasporangiaceae</taxon>
        <taxon>Fodinibacter (ex Wang et al. 2009)</taxon>
    </lineage>
</organism>
<protein>
    <recommendedName>
        <fullName evidence="4">DUF222 domain-containing protein</fullName>
    </recommendedName>
</protein>
<comment type="caution">
    <text evidence="2">The sequence shown here is derived from an EMBL/GenBank/DDBJ whole genome shotgun (WGS) entry which is preliminary data.</text>
</comment>
<proteinExistence type="predicted"/>
<feature type="region of interest" description="Disordered" evidence="1">
    <location>
        <begin position="386"/>
        <end position="406"/>
    </location>
</feature>
<keyword evidence="3" id="KW-1185">Reference proteome</keyword>
<gene>
    <name evidence="2" type="ORF">GCM10023168_21740</name>
</gene>
<name>A0ABP8KGE1_9MICO</name>
<evidence type="ECO:0000256" key="1">
    <source>
        <dbReference type="SAM" id="MobiDB-lite"/>
    </source>
</evidence>
<reference evidence="3" key="1">
    <citation type="journal article" date="2019" name="Int. J. Syst. Evol. Microbiol.">
        <title>The Global Catalogue of Microorganisms (GCM) 10K type strain sequencing project: providing services to taxonomists for standard genome sequencing and annotation.</title>
        <authorList>
            <consortium name="The Broad Institute Genomics Platform"/>
            <consortium name="The Broad Institute Genome Sequencing Center for Infectious Disease"/>
            <person name="Wu L."/>
            <person name="Ma J."/>
        </authorList>
    </citation>
    <scope>NUCLEOTIDE SEQUENCE [LARGE SCALE GENOMIC DNA]</scope>
    <source>
        <strain evidence="3">JCM 17809</strain>
    </source>
</reference>
<evidence type="ECO:0000313" key="3">
    <source>
        <dbReference type="Proteomes" id="UP001500945"/>
    </source>
</evidence>
<dbReference type="Proteomes" id="UP001500945">
    <property type="component" value="Unassembled WGS sequence"/>
</dbReference>
<accession>A0ABP8KGE1</accession>
<sequence length="406" mass="41713">MVTRLPPLPGDPGAVRLLADRLATTGGRLSALAAVLGRLRDGATWDGPAGEAFGARLRELPPVLDAVSARLGGAASPLRALAAAMEQAQAVVSTAVRDDDDAQHAYAALEDRAYALVCAGSSEDSPDVLVVRHLQREQVEQQAAARARHAAAAEGFREADRRCALALRALAVDDVADSLAYRVVAGASRAAHDVATLGAVGVAVPELRPVAAVADAAAVAADTTLLVAYGEGSWSDLSAGAGLAATGVLGGVLRSGATAGARRTATGATVTRRLTAAQRLAIGTAREVRARRDEVRARFDVPPARGTPSALTGGPTPRAAREPLWRLTPAEAAQRVRRAAGTSAARARTAARSQADRAFLDDWRLATANGPQAQRMYVAGATLEVTATGASKARDARDARPGATRP</sequence>
<dbReference type="EMBL" id="BAABGM010000013">
    <property type="protein sequence ID" value="GAA4406591.1"/>
    <property type="molecule type" value="Genomic_DNA"/>
</dbReference>